<dbReference type="AlphaFoldDB" id="A0A0K1IYX8"/>
<dbReference type="EMBL" id="CP011949">
    <property type="protein sequence ID" value="AKU09712.1"/>
    <property type="molecule type" value="Genomic_DNA"/>
</dbReference>
<dbReference type="Pfam" id="PF21900">
    <property type="entry name" value="DUF6920"/>
    <property type="match status" value="1"/>
</dbReference>
<keyword evidence="1" id="KW-0614">Plasmid</keyword>
<sequence>MSRTRPLGQLGIALVVGVLAVGALLAAVRARADDTAARLLDVLQREHAETTTDDSGNGEALDEADLSDLPAPVRRYLERVLSDESRRVQSVRIRQTGAFRLGDADSPWKSMTATQHYTVDPPGFVWDARIDLAPFLPIRVVDAFVSGSGSLEAKLLSVVTVADAPRSPELDEGELARYLSEMVWFPTAFLPGHGVRWEPRNDRSARATLAHRGSTTTVVFHFDENDEVARVTADRWRDTGDGEYERCPWTGQFSDYREVNGVRVPAAAEVAWNLPWVDLPYWRVTIDDVEYDPLPTATRRSNTPPGPNPE</sequence>
<geneLocation type="plasmid" evidence="1 2">
    <name>pHG2</name>
</geneLocation>
<dbReference type="KEGG" id="hgi:ABY42_18075"/>
<protein>
    <submittedName>
        <fullName evidence="1">Uncharacterized protein</fullName>
    </submittedName>
</protein>
<name>A0A0K1IYX8_HALGI</name>
<dbReference type="RefSeq" id="WP_050460368.1">
    <property type="nucleotide sequence ID" value="NZ_CP011949.1"/>
</dbReference>
<dbReference type="GeneID" id="25247899"/>
<gene>
    <name evidence="1" type="ORF">ABY42_18075</name>
</gene>
<dbReference type="Proteomes" id="UP000066124">
    <property type="component" value="Plasmid pHG2"/>
</dbReference>
<reference evidence="2" key="1">
    <citation type="journal article" date="2015" name="J. Biotechnol.">
        <title>Complete genome sequence of Haloferax gibbonsii strain ARA6, a potential producer of polyhydroxyalkanoates and halocins isolated from Araruama, Rio de Janeiro, Brasil.</title>
        <authorList>
            <person name="Pinto L.H."/>
            <person name="D'Alincourt Carvalho-Assef A.P."/>
            <person name="Vieira R.P."/>
            <person name="Clementino M.M."/>
            <person name="Albano R.M."/>
        </authorList>
    </citation>
    <scope>NUCLEOTIDE SEQUENCE [LARGE SCALE GENOMIC DNA]</scope>
    <source>
        <strain evidence="2">ARA6</strain>
        <plasmid evidence="2">Plasmid pHG2</plasmid>
    </source>
</reference>
<evidence type="ECO:0000313" key="2">
    <source>
        <dbReference type="Proteomes" id="UP000066124"/>
    </source>
</evidence>
<dbReference type="InterPro" id="IPR054213">
    <property type="entry name" value="DUF6920"/>
</dbReference>
<evidence type="ECO:0000313" key="1">
    <source>
        <dbReference type="EMBL" id="AKU09712.1"/>
    </source>
</evidence>
<dbReference type="PATRIC" id="fig|35746.4.peg.3958"/>
<accession>A0A0K1IYX8</accession>
<proteinExistence type="predicted"/>
<organism evidence="1 2">
    <name type="scientific">Haloferax gibbonsii</name>
    <dbReference type="NCBI Taxonomy" id="35746"/>
    <lineage>
        <taxon>Archaea</taxon>
        <taxon>Methanobacteriati</taxon>
        <taxon>Methanobacteriota</taxon>
        <taxon>Stenosarchaea group</taxon>
        <taxon>Halobacteria</taxon>
        <taxon>Halobacteriales</taxon>
        <taxon>Haloferacaceae</taxon>
        <taxon>Haloferax</taxon>
    </lineage>
</organism>